<comment type="caution">
    <text evidence="2">The sequence shown here is derived from an EMBL/GenBank/DDBJ whole genome shotgun (WGS) entry which is preliminary data.</text>
</comment>
<reference evidence="2 3" key="1">
    <citation type="submission" date="2021-06" db="EMBL/GenBank/DDBJ databases">
        <title>Actinomycetes sequencing.</title>
        <authorList>
            <person name="Shan Q."/>
        </authorList>
    </citation>
    <scope>NUCLEOTIDE SEQUENCE [LARGE SCALE GENOMIC DNA]</scope>
    <source>
        <strain evidence="2 3">NEAU-G5</strain>
    </source>
</reference>
<keyword evidence="3" id="KW-1185">Reference proteome</keyword>
<organism evidence="2 3">
    <name type="scientific">Nocardia albiluteola</name>
    <dbReference type="NCBI Taxonomy" id="2842303"/>
    <lineage>
        <taxon>Bacteria</taxon>
        <taxon>Bacillati</taxon>
        <taxon>Actinomycetota</taxon>
        <taxon>Actinomycetes</taxon>
        <taxon>Mycobacteriales</taxon>
        <taxon>Nocardiaceae</taxon>
        <taxon>Nocardia</taxon>
    </lineage>
</organism>
<dbReference type="Gene3D" id="1.10.860.10">
    <property type="entry name" value="DNAb Helicase, Chain A"/>
    <property type="match status" value="1"/>
</dbReference>
<proteinExistence type="predicted"/>
<dbReference type="InterPro" id="IPR016136">
    <property type="entry name" value="DNA_helicase_N/primase_C"/>
</dbReference>
<accession>A0ABS6AYT1</accession>
<evidence type="ECO:0000313" key="3">
    <source>
        <dbReference type="Proteomes" id="UP000733379"/>
    </source>
</evidence>
<gene>
    <name evidence="2" type="ORF">KO481_16975</name>
</gene>
<evidence type="ECO:0000256" key="1">
    <source>
        <dbReference type="SAM" id="MobiDB-lite"/>
    </source>
</evidence>
<sequence length="226" mass="24900">MSDTSERRPRQTAHPAPPTTRNNRIQRGPNRHTETGPSPDPQHLAQVYTAVLEQLTADAITAAEPENNLAAALLTLTAPQAAQILTHITDTDLHGHLPATVVHLARQLATEGKDPTPQAIMARARDPHGTNPQPTFRQLVLYITTIHTMHMPINPWAAAHDVVEDAYRRSKSEHGLRTAQMADAHAPLADLDNHDHTATKKFATHRRRLAALHQHATHPHHLKTAA</sequence>
<dbReference type="Proteomes" id="UP000733379">
    <property type="component" value="Unassembled WGS sequence"/>
</dbReference>
<name>A0ABS6AYT1_9NOCA</name>
<dbReference type="EMBL" id="JAHKNI010000005">
    <property type="protein sequence ID" value="MBU3063215.1"/>
    <property type="molecule type" value="Genomic_DNA"/>
</dbReference>
<evidence type="ECO:0008006" key="4">
    <source>
        <dbReference type="Google" id="ProtNLM"/>
    </source>
</evidence>
<evidence type="ECO:0000313" key="2">
    <source>
        <dbReference type="EMBL" id="MBU3063215.1"/>
    </source>
</evidence>
<dbReference type="RefSeq" id="WP_215918126.1">
    <property type="nucleotide sequence ID" value="NZ_JAHKNI010000005.1"/>
</dbReference>
<feature type="region of interest" description="Disordered" evidence="1">
    <location>
        <begin position="1"/>
        <end position="42"/>
    </location>
</feature>
<protein>
    <recommendedName>
        <fullName evidence="4">DUF222 domain-containing protein</fullName>
    </recommendedName>
</protein>